<dbReference type="SUPFAM" id="SSF48179">
    <property type="entry name" value="6-phosphogluconate dehydrogenase C-terminal domain-like"/>
    <property type="match status" value="1"/>
</dbReference>
<dbReference type="Proteomes" id="UP000285310">
    <property type="component" value="Unassembled WGS sequence"/>
</dbReference>
<dbReference type="NCBIfam" id="TIGR03026">
    <property type="entry name" value="NDP-sugDHase"/>
    <property type="match status" value="1"/>
</dbReference>
<feature type="domain" description="UDP-glucose/GDP-mannose dehydrogenase C-terminal" evidence="5">
    <location>
        <begin position="321"/>
        <end position="421"/>
    </location>
</feature>
<dbReference type="GO" id="GO:0016628">
    <property type="term" value="F:oxidoreductase activity, acting on the CH-CH group of donors, NAD or NADP as acceptor"/>
    <property type="evidence" value="ECO:0007669"/>
    <property type="project" value="InterPro"/>
</dbReference>
<dbReference type="GO" id="GO:0051287">
    <property type="term" value="F:NAD binding"/>
    <property type="evidence" value="ECO:0007669"/>
    <property type="project" value="InterPro"/>
</dbReference>
<dbReference type="SUPFAM" id="SSF52413">
    <property type="entry name" value="UDP-glucose/GDP-mannose dehydrogenase C-terminal domain"/>
    <property type="match status" value="1"/>
</dbReference>
<dbReference type="PIRSF" id="PIRSF500136">
    <property type="entry name" value="UDP_ManNAc_DH"/>
    <property type="match status" value="1"/>
</dbReference>
<dbReference type="InterPro" id="IPR001732">
    <property type="entry name" value="UDP-Glc/GDP-Man_DH_N"/>
</dbReference>
<dbReference type="InterPro" id="IPR036220">
    <property type="entry name" value="UDP-Glc/GDP-Man_DH_C_sf"/>
</dbReference>
<dbReference type="PIRSF" id="PIRSF000124">
    <property type="entry name" value="UDPglc_GDPman_dh"/>
    <property type="match status" value="1"/>
</dbReference>
<dbReference type="InterPro" id="IPR028359">
    <property type="entry name" value="UDP_ManNAc/GlcNAc_DH"/>
</dbReference>
<keyword evidence="7" id="KW-1185">Reference proteome</keyword>
<dbReference type="InterPro" id="IPR017476">
    <property type="entry name" value="UDP-Glc/GDP-Man"/>
</dbReference>
<evidence type="ECO:0000256" key="4">
    <source>
        <dbReference type="PIRNR" id="PIRNR000124"/>
    </source>
</evidence>
<dbReference type="SMART" id="SM00984">
    <property type="entry name" value="UDPG_MGDP_dh_C"/>
    <property type="match status" value="1"/>
</dbReference>
<dbReference type="Pfam" id="PF00984">
    <property type="entry name" value="UDPG_MGDP_dh"/>
    <property type="match status" value="1"/>
</dbReference>
<gene>
    <name evidence="6" type="ORF">SAJA_13300</name>
</gene>
<accession>A0A423PHW0</accession>
<keyword evidence="3" id="KW-0520">NAD</keyword>
<evidence type="ECO:0000256" key="2">
    <source>
        <dbReference type="ARBA" id="ARBA00023002"/>
    </source>
</evidence>
<dbReference type="GO" id="GO:0000271">
    <property type="term" value="P:polysaccharide biosynthetic process"/>
    <property type="evidence" value="ECO:0007669"/>
    <property type="project" value="InterPro"/>
</dbReference>
<dbReference type="RefSeq" id="WP_123659120.1">
    <property type="nucleotide sequence ID" value="NZ_AYKG01000051.1"/>
</dbReference>
<evidence type="ECO:0000259" key="5">
    <source>
        <dbReference type="SMART" id="SM00984"/>
    </source>
</evidence>
<comment type="similarity">
    <text evidence="1 4">Belongs to the UDP-glucose/GDP-mannose dehydrogenase family.</text>
</comment>
<dbReference type="InterPro" id="IPR014027">
    <property type="entry name" value="UDP-Glc/GDP-Man_DH_C"/>
</dbReference>
<dbReference type="InterPro" id="IPR036291">
    <property type="entry name" value="NAD(P)-bd_dom_sf"/>
</dbReference>
<dbReference type="InterPro" id="IPR008927">
    <property type="entry name" value="6-PGluconate_DH-like_C_sf"/>
</dbReference>
<dbReference type="PANTHER" id="PTHR43491:SF2">
    <property type="entry name" value="UDP-N-ACETYL-D-MANNOSAMINE DEHYDROGENASE"/>
    <property type="match status" value="1"/>
</dbReference>
<evidence type="ECO:0000313" key="7">
    <source>
        <dbReference type="Proteomes" id="UP000285310"/>
    </source>
</evidence>
<evidence type="ECO:0000256" key="1">
    <source>
        <dbReference type="ARBA" id="ARBA00006601"/>
    </source>
</evidence>
<dbReference type="Gene3D" id="3.40.50.720">
    <property type="entry name" value="NAD(P)-binding Rossmann-like Domain"/>
    <property type="match status" value="2"/>
</dbReference>
<sequence length="428" mass="46451">MAAMDQFDGPASIAVIGLGYVGLPLAVAFGRHYDTLGFDIDARRIEQLSDGHDFTREVSEKDLQDSSVRFSADEQALAASNIYVVTVPTPVTDAKVPDFEPLMAASRTIGPYLKAGDIVVYESTVYPGATEERCVPVLASLSGLVFNEGFFVGYSPERANPGDAAHGLANITKVVSGSTDAVAEHLVALYGTIVPAGIHRAPSIAVAEAAKVIENVQRDINVALVNELSKIFTRLGIDTEEVLKAAGTKWNFLPFRPGLVGGHCIGVDPYYLTYKAQAAGYHPEMILAGRRINDGMGRYITHEVIRLMLRSKIQVHGARVLVMGITFKENCPDIRNTRVVDIVHELTEMDVVVDVYDPWADAAKVEHEYGLRTVESPEAGTYDAAVVAVAHREFQQMGAAAIRGLCKSDHIVYDVKYAFPVTETDGRL</sequence>
<dbReference type="Pfam" id="PF03721">
    <property type="entry name" value="UDPG_MGDP_dh_N"/>
    <property type="match status" value="1"/>
</dbReference>
<comment type="caution">
    <text evidence="6">The sequence shown here is derived from an EMBL/GenBank/DDBJ whole genome shotgun (WGS) entry which is preliminary data.</text>
</comment>
<dbReference type="GO" id="GO:0016616">
    <property type="term" value="F:oxidoreductase activity, acting on the CH-OH group of donors, NAD or NADP as acceptor"/>
    <property type="evidence" value="ECO:0007669"/>
    <property type="project" value="InterPro"/>
</dbReference>
<dbReference type="AlphaFoldDB" id="A0A423PHW0"/>
<evidence type="ECO:0000256" key="3">
    <source>
        <dbReference type="ARBA" id="ARBA00023027"/>
    </source>
</evidence>
<dbReference type="EMBL" id="AYKG01000051">
    <property type="protein sequence ID" value="ROO25222.1"/>
    <property type="molecule type" value="Genomic_DNA"/>
</dbReference>
<proteinExistence type="inferred from homology"/>
<dbReference type="InParanoid" id="A0A423PHW0"/>
<dbReference type="Pfam" id="PF03720">
    <property type="entry name" value="UDPG_MGDP_dh_C"/>
    <property type="match status" value="1"/>
</dbReference>
<dbReference type="PANTHER" id="PTHR43491">
    <property type="entry name" value="UDP-N-ACETYL-D-MANNOSAMINE DEHYDROGENASE"/>
    <property type="match status" value="1"/>
</dbReference>
<reference evidence="6 7" key="1">
    <citation type="submission" date="2013-10" db="EMBL/GenBank/DDBJ databases">
        <title>Salinisphaera japonica YTM-1 Genome Sequencing.</title>
        <authorList>
            <person name="Lai Q."/>
            <person name="Li C."/>
            <person name="Shao Z."/>
        </authorList>
    </citation>
    <scope>NUCLEOTIDE SEQUENCE [LARGE SCALE GENOMIC DNA]</scope>
    <source>
        <strain evidence="6 7">YTM-1</strain>
    </source>
</reference>
<dbReference type="OrthoDB" id="9803238at2"/>
<dbReference type="SUPFAM" id="SSF51735">
    <property type="entry name" value="NAD(P)-binding Rossmann-fold domains"/>
    <property type="match status" value="1"/>
</dbReference>
<dbReference type="InterPro" id="IPR014026">
    <property type="entry name" value="UDP-Glc/GDP-Man_DH_dimer"/>
</dbReference>
<name>A0A423PHW0_9GAMM</name>
<protein>
    <submittedName>
        <fullName evidence="6">Vi polysaccharide biosynthesis protein vipA/tviB</fullName>
    </submittedName>
</protein>
<evidence type="ECO:0000313" key="6">
    <source>
        <dbReference type="EMBL" id="ROO25222.1"/>
    </source>
</evidence>
<organism evidence="6 7">
    <name type="scientific">Salinisphaera japonica YTM-1</name>
    <dbReference type="NCBI Taxonomy" id="1209778"/>
    <lineage>
        <taxon>Bacteria</taxon>
        <taxon>Pseudomonadati</taxon>
        <taxon>Pseudomonadota</taxon>
        <taxon>Gammaproteobacteria</taxon>
        <taxon>Salinisphaerales</taxon>
        <taxon>Salinisphaeraceae</taxon>
        <taxon>Salinisphaera</taxon>
    </lineage>
</organism>
<keyword evidence="2" id="KW-0560">Oxidoreductase</keyword>